<dbReference type="InterPro" id="IPR036638">
    <property type="entry name" value="HLH_DNA-bd_sf"/>
</dbReference>
<evidence type="ECO:0000313" key="7">
    <source>
        <dbReference type="Proteomes" id="UP001359559"/>
    </source>
</evidence>
<dbReference type="GO" id="GO:0003677">
    <property type="term" value="F:DNA binding"/>
    <property type="evidence" value="ECO:0007669"/>
    <property type="project" value="UniProtKB-KW"/>
</dbReference>
<evidence type="ECO:0000256" key="1">
    <source>
        <dbReference type="ARBA" id="ARBA00004123"/>
    </source>
</evidence>
<keyword evidence="4" id="KW-0804">Transcription</keyword>
<evidence type="ECO:0000256" key="3">
    <source>
        <dbReference type="ARBA" id="ARBA00023125"/>
    </source>
</evidence>
<evidence type="ECO:0000313" key="6">
    <source>
        <dbReference type="EMBL" id="KAK7319462.1"/>
    </source>
</evidence>
<proteinExistence type="predicted"/>
<evidence type="ECO:0000256" key="2">
    <source>
        <dbReference type="ARBA" id="ARBA00023015"/>
    </source>
</evidence>
<keyword evidence="7" id="KW-1185">Reference proteome</keyword>
<protein>
    <submittedName>
        <fullName evidence="6">Uncharacterized protein</fullName>
    </submittedName>
</protein>
<dbReference type="InterPro" id="IPR045239">
    <property type="entry name" value="bHLH95_bHLH"/>
</dbReference>
<dbReference type="SUPFAM" id="SSF47459">
    <property type="entry name" value="HLH, helix-loop-helix DNA-binding domain"/>
    <property type="match status" value="1"/>
</dbReference>
<gene>
    <name evidence="6" type="ORF">RJT34_04183</name>
</gene>
<dbReference type="PANTHER" id="PTHR36066">
    <property type="entry name" value="TRANSCRIPTION FACTOR BHLH145"/>
    <property type="match status" value="1"/>
</dbReference>
<dbReference type="GO" id="GO:0005634">
    <property type="term" value="C:nucleus"/>
    <property type="evidence" value="ECO:0007669"/>
    <property type="project" value="UniProtKB-SubCell"/>
</dbReference>
<dbReference type="InterPro" id="IPR037546">
    <property type="entry name" value="SAC51-like"/>
</dbReference>
<keyword evidence="2" id="KW-0805">Transcription regulation</keyword>
<accession>A0AAN9KNL1</accession>
<comment type="subcellular location">
    <subcellularLocation>
        <location evidence="1">Nucleus</location>
    </subcellularLocation>
</comment>
<name>A0AAN9KNL1_CLITE</name>
<organism evidence="6 7">
    <name type="scientific">Clitoria ternatea</name>
    <name type="common">Butterfly pea</name>
    <dbReference type="NCBI Taxonomy" id="43366"/>
    <lineage>
        <taxon>Eukaryota</taxon>
        <taxon>Viridiplantae</taxon>
        <taxon>Streptophyta</taxon>
        <taxon>Embryophyta</taxon>
        <taxon>Tracheophyta</taxon>
        <taxon>Spermatophyta</taxon>
        <taxon>Magnoliopsida</taxon>
        <taxon>eudicotyledons</taxon>
        <taxon>Gunneridae</taxon>
        <taxon>Pentapetalae</taxon>
        <taxon>rosids</taxon>
        <taxon>fabids</taxon>
        <taxon>Fabales</taxon>
        <taxon>Fabaceae</taxon>
        <taxon>Papilionoideae</taxon>
        <taxon>50 kb inversion clade</taxon>
        <taxon>NPAAA clade</taxon>
        <taxon>indigoferoid/millettioid clade</taxon>
        <taxon>Phaseoleae</taxon>
        <taxon>Clitoria</taxon>
    </lineage>
</organism>
<keyword evidence="3" id="KW-0238">DNA-binding</keyword>
<dbReference type="AlphaFoldDB" id="A0AAN9KNL1"/>
<dbReference type="Proteomes" id="UP001359559">
    <property type="component" value="Unassembled WGS sequence"/>
</dbReference>
<comment type="caution">
    <text evidence="6">The sequence shown here is derived from an EMBL/GenBank/DDBJ whole genome shotgun (WGS) entry which is preliminary data.</text>
</comment>
<dbReference type="PANTHER" id="PTHR36066:SF8">
    <property type="entry name" value="TRANSCRIPTION FACTOR SAC51"/>
    <property type="match status" value="1"/>
</dbReference>
<evidence type="ECO:0000256" key="4">
    <source>
        <dbReference type="ARBA" id="ARBA00023163"/>
    </source>
</evidence>
<keyword evidence="5" id="KW-0539">Nucleus</keyword>
<sequence length="352" mass="38897">MVNADGPWPRPHHVAWQSPSFNYFSMLPKCNLLGLPTYLNSSTCVSPAVGSFPAPQAPAVPSSNTELTNEVQGGFLQYPYAGTNLRGTHVEGALQNVYPLQKKLLIFDRSSNKTRLFYGPVLPLVQSPTITATKFAQSYDVNGQAQATGMGQNHLGYCRLPEESMKDDIVIEESEMHEDTEEINALLYSDDDSNEEEDDVSCDEVTSTDRSPLATKGTCVIPEQFEDTKEEVATSDWPNKRVKLIDGDYHHRASPPVDSASLIRPNETLDCVSGAEPKNSSGCAHSVDKTKADNSMVHDIKFKRDKIRESLKVLENLIPGTKGKEPLLVIDGTIEYLKFLMSQTSALETKYH</sequence>
<dbReference type="CDD" id="cd11393">
    <property type="entry name" value="bHLH_AtbHLH_like"/>
    <property type="match status" value="1"/>
</dbReference>
<dbReference type="EMBL" id="JAYKXN010000001">
    <property type="protein sequence ID" value="KAK7319462.1"/>
    <property type="molecule type" value="Genomic_DNA"/>
</dbReference>
<reference evidence="6 7" key="1">
    <citation type="submission" date="2024-01" db="EMBL/GenBank/DDBJ databases">
        <title>The genomes of 5 underutilized Papilionoideae crops provide insights into root nodulation and disease resistance.</title>
        <authorList>
            <person name="Yuan L."/>
        </authorList>
    </citation>
    <scope>NUCLEOTIDE SEQUENCE [LARGE SCALE GENOMIC DNA]</scope>
    <source>
        <strain evidence="6">LY-2023</strain>
        <tissue evidence="6">Leaf</tissue>
    </source>
</reference>
<dbReference type="GO" id="GO:0046983">
    <property type="term" value="F:protein dimerization activity"/>
    <property type="evidence" value="ECO:0007669"/>
    <property type="project" value="InterPro"/>
</dbReference>
<evidence type="ECO:0000256" key="5">
    <source>
        <dbReference type="ARBA" id="ARBA00023242"/>
    </source>
</evidence>